<evidence type="ECO:0000313" key="8">
    <source>
        <dbReference type="RefSeq" id="XP_029015892.1"/>
    </source>
</evidence>
<dbReference type="GO" id="GO:0007186">
    <property type="term" value="P:G protein-coupled receptor signaling pathway"/>
    <property type="evidence" value="ECO:0007669"/>
    <property type="project" value="TreeGrafter"/>
</dbReference>
<organism evidence="7 8">
    <name type="scientific">Betta splendens</name>
    <name type="common">Siamese fighting fish</name>
    <dbReference type="NCBI Taxonomy" id="158456"/>
    <lineage>
        <taxon>Eukaryota</taxon>
        <taxon>Metazoa</taxon>
        <taxon>Chordata</taxon>
        <taxon>Craniata</taxon>
        <taxon>Vertebrata</taxon>
        <taxon>Euteleostomi</taxon>
        <taxon>Actinopterygii</taxon>
        <taxon>Neopterygii</taxon>
        <taxon>Teleostei</taxon>
        <taxon>Neoteleostei</taxon>
        <taxon>Acanthomorphata</taxon>
        <taxon>Anabantaria</taxon>
        <taxon>Anabantiformes</taxon>
        <taxon>Anabantoidei</taxon>
        <taxon>Osphronemidae</taxon>
        <taxon>Betta</taxon>
    </lineage>
</organism>
<dbReference type="GO" id="GO:0005576">
    <property type="term" value="C:extracellular region"/>
    <property type="evidence" value="ECO:0007669"/>
    <property type="project" value="UniProtKB-SubCell"/>
</dbReference>
<dbReference type="PANTHER" id="PTHR28553">
    <property type="entry name" value="NEUROPEPTIDE B"/>
    <property type="match status" value="1"/>
</dbReference>
<feature type="signal peptide" evidence="6">
    <location>
        <begin position="1"/>
        <end position="25"/>
    </location>
</feature>
<dbReference type="RefSeq" id="XP_029015892.1">
    <property type="nucleotide sequence ID" value="XM_029160059.3"/>
</dbReference>
<dbReference type="InterPro" id="IPR013297">
    <property type="entry name" value="Neuropept_BW_pre"/>
</dbReference>
<keyword evidence="5 6" id="KW-0732">Signal</keyword>
<evidence type="ECO:0000256" key="4">
    <source>
        <dbReference type="ARBA" id="ARBA00022685"/>
    </source>
</evidence>
<dbReference type="Pfam" id="PF15180">
    <property type="entry name" value="NPBW"/>
    <property type="match status" value="1"/>
</dbReference>
<dbReference type="Proteomes" id="UP000515150">
    <property type="component" value="Chromosome 8"/>
</dbReference>
<evidence type="ECO:0000256" key="3">
    <source>
        <dbReference type="ARBA" id="ARBA00022525"/>
    </source>
</evidence>
<evidence type="ECO:0000313" key="7">
    <source>
        <dbReference type="Proteomes" id="UP000515150"/>
    </source>
</evidence>
<evidence type="ECO:0000256" key="5">
    <source>
        <dbReference type="ARBA" id="ARBA00022729"/>
    </source>
</evidence>
<comment type="similarity">
    <text evidence="2">Belongs to the neuropeptide B/W family.</text>
</comment>
<reference evidence="8" key="1">
    <citation type="submission" date="2025-08" db="UniProtKB">
        <authorList>
            <consortium name="RefSeq"/>
        </authorList>
    </citation>
    <scope>IDENTIFICATION</scope>
</reference>
<dbReference type="PROSITE" id="PS51257">
    <property type="entry name" value="PROKAR_LIPOPROTEIN"/>
    <property type="match status" value="1"/>
</dbReference>
<proteinExistence type="inferred from homology"/>
<gene>
    <name evidence="8" type="primary">LOC114861069</name>
</gene>
<dbReference type="PANTHER" id="PTHR28553:SF1">
    <property type="entry name" value="NEUROPEPTIDE B"/>
    <property type="match status" value="1"/>
</dbReference>
<evidence type="ECO:0000256" key="6">
    <source>
        <dbReference type="SAM" id="SignalP"/>
    </source>
</evidence>
<sequence length="136" mass="14708">MEIPRRVLVPVVGMLVLVACAPAEAWYKQASGPIYYSVGRASGLLSGIRRSPYVTRAALEPPDSGESTSNSVLSAINPLYALLKTTPFCIKQMTPNLQRCRILPETKGSFLCKADVLVSLDSDCERSRAAKLAPEP</sequence>
<dbReference type="PRINTS" id="PR01888">
    <property type="entry name" value="NROPEPTIDEBW"/>
</dbReference>
<dbReference type="GO" id="GO:0007631">
    <property type="term" value="P:feeding behavior"/>
    <property type="evidence" value="ECO:0007669"/>
    <property type="project" value="TreeGrafter"/>
</dbReference>
<keyword evidence="3" id="KW-0964">Secreted</keyword>
<comment type="subcellular location">
    <subcellularLocation>
        <location evidence="1">Secreted</location>
    </subcellularLocation>
</comment>
<dbReference type="PRINTS" id="PR01889">
    <property type="entry name" value="PPNRPEPTIDEB"/>
</dbReference>
<dbReference type="AlphaFoldDB" id="A0A6P7N8Z1"/>
<keyword evidence="4" id="KW-0165">Cleavage on pair of basic residues</keyword>
<name>A0A6P7N8Z1_BETSP</name>
<feature type="chain" id="PRO_5028041085" evidence="6">
    <location>
        <begin position="26"/>
        <end position="136"/>
    </location>
</feature>
<evidence type="ECO:0000256" key="1">
    <source>
        <dbReference type="ARBA" id="ARBA00004613"/>
    </source>
</evidence>
<protein>
    <submittedName>
        <fullName evidence="8">Neuropeptide B-like isoform X2</fullName>
    </submittedName>
</protein>
<dbReference type="GeneID" id="114861069"/>
<keyword evidence="7" id="KW-1185">Reference proteome</keyword>
<accession>A0A6P7N8Z1</accession>
<dbReference type="GO" id="GO:0001664">
    <property type="term" value="F:G protein-coupled receptor binding"/>
    <property type="evidence" value="ECO:0007669"/>
    <property type="project" value="InterPro"/>
</dbReference>
<dbReference type="InterPro" id="IPR013298">
    <property type="entry name" value="Neuropept_B_pre"/>
</dbReference>
<evidence type="ECO:0000256" key="2">
    <source>
        <dbReference type="ARBA" id="ARBA00005292"/>
    </source>
</evidence>